<dbReference type="InterPro" id="IPR019292">
    <property type="entry name" value="McrC"/>
</dbReference>
<dbReference type="PANTHER" id="PTHR38733:SF1">
    <property type="entry name" value="TYPE IV METHYL-DIRECTED RESTRICTION ENZYME ECOKMCRBC"/>
    <property type="match status" value="1"/>
</dbReference>
<protein>
    <recommendedName>
        <fullName evidence="3">5-methylcytosine-specific restriction enzyme subunit McrC</fullName>
    </recommendedName>
</protein>
<organism evidence="1 2">
    <name type="scientific">Roseburia faecis</name>
    <dbReference type="NCBI Taxonomy" id="301302"/>
    <lineage>
        <taxon>Bacteria</taxon>
        <taxon>Bacillati</taxon>
        <taxon>Bacillota</taxon>
        <taxon>Clostridia</taxon>
        <taxon>Lachnospirales</taxon>
        <taxon>Lachnospiraceae</taxon>
        <taxon>Roseburia</taxon>
    </lineage>
</organism>
<comment type="caution">
    <text evidence="1">The sequence shown here is derived from an EMBL/GenBank/DDBJ whole genome shotgun (WGS) entry which is preliminary data.</text>
</comment>
<reference evidence="1 2" key="1">
    <citation type="journal article" date="2019" name="Nat. Med.">
        <title>A library of human gut bacterial isolates paired with longitudinal multiomics data enables mechanistic microbiome research.</title>
        <authorList>
            <person name="Poyet M."/>
            <person name="Groussin M."/>
            <person name="Gibbons S.M."/>
            <person name="Avila-Pacheco J."/>
            <person name="Jiang X."/>
            <person name="Kearney S.M."/>
            <person name="Perrotta A.R."/>
            <person name="Berdy B."/>
            <person name="Zhao S."/>
            <person name="Lieberman T.D."/>
            <person name="Swanson P.K."/>
            <person name="Smith M."/>
            <person name="Roesemann S."/>
            <person name="Alexander J.E."/>
            <person name="Rich S.A."/>
            <person name="Livny J."/>
            <person name="Vlamakis H."/>
            <person name="Clish C."/>
            <person name="Bullock K."/>
            <person name="Deik A."/>
            <person name="Scott J."/>
            <person name="Pierce K.A."/>
            <person name="Xavier R.J."/>
            <person name="Alm E.J."/>
        </authorList>
    </citation>
    <scope>NUCLEOTIDE SEQUENCE [LARGE SCALE GENOMIC DNA]</scope>
    <source>
        <strain evidence="1 2">BIOML-A1</strain>
    </source>
</reference>
<dbReference type="AlphaFoldDB" id="A0A844KKV1"/>
<dbReference type="EMBL" id="WNAL01000009">
    <property type="protein sequence ID" value="MTR81169.1"/>
    <property type="molecule type" value="Genomic_DNA"/>
</dbReference>
<gene>
    <name evidence="1" type="ORF">GMD30_05455</name>
</gene>
<dbReference type="Pfam" id="PF10117">
    <property type="entry name" value="McrBC"/>
    <property type="match status" value="1"/>
</dbReference>
<evidence type="ECO:0008006" key="3">
    <source>
        <dbReference type="Google" id="ProtNLM"/>
    </source>
</evidence>
<evidence type="ECO:0000313" key="1">
    <source>
        <dbReference type="EMBL" id="MTR81169.1"/>
    </source>
</evidence>
<dbReference type="Proteomes" id="UP000446657">
    <property type="component" value="Unassembled WGS sequence"/>
</dbReference>
<sequence length="204" mass="23919">MILFENVDIIEPDQIRWDRIRYQRNNQSYRMLMNICYLVLGSLLLSTDKGETKLAVFLDERSMHSLYEKFILEYFRYHHPEYKANPDTIPWNIDDGMIDFLPGMVTDITLKSAGKVLIIDAKYYGHTMQTQYDVNSIHSANLYQIFAYVKNLDRNQTGNVAGMLLYAKTQEQITPNNKYSMDGNTIWVRTLDLNLLFPQIAEQL</sequence>
<name>A0A844KKV1_9FIRM</name>
<proteinExistence type="predicted"/>
<dbReference type="PANTHER" id="PTHR38733">
    <property type="entry name" value="PROTEIN MCRC"/>
    <property type="match status" value="1"/>
</dbReference>
<accession>A0A844KKV1</accession>
<evidence type="ECO:0000313" key="2">
    <source>
        <dbReference type="Proteomes" id="UP000446657"/>
    </source>
</evidence>